<dbReference type="AlphaFoldDB" id="A0A846XSP7"/>
<sequence length="448" mass="47996">MGRLRGWVIGAVTTMLIGGLCTTPAQAQPGGETHCTPTSGREFATASPEAVGMDTDRLAAAVNFASERNRLDIKVFRHNCLVGSGPHNETAGTVAWNVWSVTKSVVSLIAGIARDQGRLDLNAPIGTYLPPGLGDAAHRAITVENLLTETSGLRVGVVNEGISGVVPVDPNSAVQALGLRFDSPPGTEFSYSQRNVDLLSYVVELAVGEPLQQFAQRELFSPLGIERGDYYWARDRSGHTYGYAHLFIPPDDLAKLALLVSSNGRWDGRQVISADYLHRAQQPGATHTCYGYLFWVGPGCIEMPAFLPADVFTMSGMGLQNAFFIPSLDLTVVWTGIFGNHSSGGPAGILQNPTELTWKFFRRLLAAFQDPPIPDPGPYTEPPVTLDPRAFFDPNISLALFGIGPDAYPDCNVLSCLNTPLAAPFADTPPGCLLVVCLGPDPRTPGIH</sequence>
<name>A0A846XSP7_9NOCA</name>
<dbReference type="PANTHER" id="PTHR43283">
    <property type="entry name" value="BETA-LACTAMASE-RELATED"/>
    <property type="match status" value="1"/>
</dbReference>
<dbReference type="Proteomes" id="UP000565711">
    <property type="component" value="Unassembled WGS sequence"/>
</dbReference>
<dbReference type="InterPro" id="IPR001466">
    <property type="entry name" value="Beta-lactam-related"/>
</dbReference>
<evidence type="ECO:0000313" key="3">
    <source>
        <dbReference type="EMBL" id="NKY50113.1"/>
    </source>
</evidence>
<comment type="caution">
    <text evidence="3">The sequence shown here is derived from an EMBL/GenBank/DDBJ whole genome shotgun (WGS) entry which is preliminary data.</text>
</comment>
<dbReference type="InterPro" id="IPR050789">
    <property type="entry name" value="Diverse_Enzym_Activities"/>
</dbReference>
<evidence type="ECO:0000259" key="2">
    <source>
        <dbReference type="Pfam" id="PF00144"/>
    </source>
</evidence>
<dbReference type="RefSeq" id="WP_067870738.1">
    <property type="nucleotide sequence ID" value="NZ_JAAXOP010000003.1"/>
</dbReference>
<dbReference type="InterPro" id="IPR012338">
    <property type="entry name" value="Beta-lactam/transpept-like"/>
</dbReference>
<feature type="signal peptide" evidence="1">
    <location>
        <begin position="1"/>
        <end position="27"/>
    </location>
</feature>
<keyword evidence="1" id="KW-0732">Signal</keyword>
<dbReference type="PANTHER" id="PTHR43283:SF7">
    <property type="entry name" value="BETA-LACTAMASE-RELATED DOMAIN-CONTAINING PROTEIN"/>
    <property type="match status" value="1"/>
</dbReference>
<keyword evidence="3" id="KW-0378">Hydrolase</keyword>
<feature type="chain" id="PRO_5032516652" evidence="1">
    <location>
        <begin position="28"/>
        <end position="448"/>
    </location>
</feature>
<protein>
    <submittedName>
        <fullName evidence="3">Serine hydrolase</fullName>
    </submittedName>
</protein>
<organism evidence="3 4">
    <name type="scientific">Nocardia vermiculata</name>
    <dbReference type="NCBI Taxonomy" id="257274"/>
    <lineage>
        <taxon>Bacteria</taxon>
        <taxon>Bacillati</taxon>
        <taxon>Actinomycetota</taxon>
        <taxon>Actinomycetes</taxon>
        <taxon>Mycobacteriales</taxon>
        <taxon>Nocardiaceae</taxon>
        <taxon>Nocardia</taxon>
    </lineage>
</organism>
<dbReference type="Pfam" id="PF00144">
    <property type="entry name" value="Beta-lactamase"/>
    <property type="match status" value="1"/>
</dbReference>
<gene>
    <name evidence="3" type="ORF">HGA08_07825</name>
</gene>
<proteinExistence type="predicted"/>
<dbReference type="GO" id="GO:0016787">
    <property type="term" value="F:hydrolase activity"/>
    <property type="evidence" value="ECO:0007669"/>
    <property type="project" value="UniProtKB-KW"/>
</dbReference>
<evidence type="ECO:0000313" key="4">
    <source>
        <dbReference type="Proteomes" id="UP000565711"/>
    </source>
</evidence>
<accession>A0A846XSP7</accession>
<evidence type="ECO:0000256" key="1">
    <source>
        <dbReference type="SAM" id="SignalP"/>
    </source>
</evidence>
<dbReference type="EMBL" id="JAAXOP010000003">
    <property type="protein sequence ID" value="NKY50113.1"/>
    <property type="molecule type" value="Genomic_DNA"/>
</dbReference>
<keyword evidence="4" id="KW-1185">Reference proteome</keyword>
<feature type="domain" description="Beta-lactamase-related" evidence="2">
    <location>
        <begin position="96"/>
        <end position="333"/>
    </location>
</feature>
<dbReference type="SUPFAM" id="SSF56601">
    <property type="entry name" value="beta-lactamase/transpeptidase-like"/>
    <property type="match status" value="1"/>
</dbReference>
<reference evidence="3 4" key="1">
    <citation type="submission" date="2020-04" db="EMBL/GenBank/DDBJ databases">
        <title>MicrobeNet Type strains.</title>
        <authorList>
            <person name="Nicholson A.C."/>
        </authorList>
    </citation>
    <scope>NUCLEOTIDE SEQUENCE [LARGE SCALE GENOMIC DNA]</scope>
    <source>
        <strain evidence="3 4">JCM 12354</strain>
    </source>
</reference>
<dbReference type="Gene3D" id="3.40.710.10">
    <property type="entry name" value="DD-peptidase/beta-lactamase superfamily"/>
    <property type="match status" value="1"/>
</dbReference>